<gene>
    <name evidence="2" type="ordered locus">Ilyop_1721</name>
</gene>
<dbReference type="AlphaFoldDB" id="E3HA87"/>
<feature type="transmembrane region" description="Helical" evidence="1">
    <location>
        <begin position="41"/>
        <end position="73"/>
    </location>
</feature>
<keyword evidence="3" id="KW-1185">Reference proteome</keyword>
<reference evidence="2 3" key="1">
    <citation type="journal article" date="2010" name="Stand. Genomic Sci.">
        <title>Complete genome sequence of Ilyobacter polytropus type strain (CuHbu1).</title>
        <authorList>
            <person name="Sikorski J."/>
            <person name="Chertkov O."/>
            <person name="Lapidus A."/>
            <person name="Nolan M."/>
            <person name="Lucas S."/>
            <person name="Del Rio T.G."/>
            <person name="Tice H."/>
            <person name="Cheng J.F."/>
            <person name="Tapia R."/>
            <person name="Han C."/>
            <person name="Goodwin L."/>
            <person name="Pitluck S."/>
            <person name="Liolios K."/>
            <person name="Ivanova N."/>
            <person name="Mavromatis K."/>
            <person name="Mikhailova N."/>
            <person name="Pati A."/>
            <person name="Chen A."/>
            <person name="Palaniappan K."/>
            <person name="Land M."/>
            <person name="Hauser L."/>
            <person name="Chang Y.J."/>
            <person name="Jeffries C.D."/>
            <person name="Brambilla E."/>
            <person name="Yasawong M."/>
            <person name="Rohde M."/>
            <person name="Pukall R."/>
            <person name="Spring S."/>
            <person name="Goker M."/>
            <person name="Woyke T."/>
            <person name="Bristow J."/>
            <person name="Eisen J.A."/>
            <person name="Markowitz V."/>
            <person name="Hugenholtz P."/>
            <person name="Kyrpides N.C."/>
            <person name="Klenk H.P."/>
        </authorList>
    </citation>
    <scope>NUCLEOTIDE SEQUENCE [LARGE SCALE GENOMIC DNA]</scope>
    <source>
        <strain evidence="3">ATCC 51220 / DSM 2926 / LMG 16218 / CuHBu1</strain>
    </source>
</reference>
<dbReference type="KEGG" id="ipo:Ilyop_1721"/>
<keyword evidence="1" id="KW-0812">Transmembrane</keyword>
<evidence type="ECO:0000313" key="2">
    <source>
        <dbReference type="EMBL" id="ADO83492.1"/>
    </source>
</evidence>
<dbReference type="EMBL" id="CP002281">
    <property type="protein sequence ID" value="ADO83492.1"/>
    <property type="molecule type" value="Genomic_DNA"/>
</dbReference>
<evidence type="ECO:0000256" key="1">
    <source>
        <dbReference type="SAM" id="Phobius"/>
    </source>
</evidence>
<protein>
    <submittedName>
        <fullName evidence="2">Uncharacterized protein</fullName>
    </submittedName>
</protein>
<evidence type="ECO:0000313" key="3">
    <source>
        <dbReference type="Proteomes" id="UP000006875"/>
    </source>
</evidence>
<keyword evidence="1" id="KW-1133">Transmembrane helix</keyword>
<dbReference type="STRING" id="572544.Ilyop_1721"/>
<feature type="transmembrane region" description="Helical" evidence="1">
    <location>
        <begin position="109"/>
        <end position="129"/>
    </location>
</feature>
<accession>E3HA87</accession>
<dbReference type="OrthoDB" id="88162at2"/>
<name>E3HA87_ILYPC</name>
<organism evidence="2 3">
    <name type="scientific">Ilyobacter polytropus (strain ATCC 51220 / DSM 2926 / LMG 16218 / CuHBu1)</name>
    <dbReference type="NCBI Taxonomy" id="572544"/>
    <lineage>
        <taxon>Bacteria</taxon>
        <taxon>Fusobacteriati</taxon>
        <taxon>Fusobacteriota</taxon>
        <taxon>Fusobacteriia</taxon>
        <taxon>Fusobacteriales</taxon>
        <taxon>Fusobacteriaceae</taxon>
        <taxon>Ilyobacter</taxon>
    </lineage>
</organism>
<dbReference type="HOGENOM" id="CLU_1842418_0_0_0"/>
<dbReference type="Proteomes" id="UP000006875">
    <property type="component" value="Chromosome"/>
</dbReference>
<proteinExistence type="predicted"/>
<feature type="transmembrane region" description="Helical" evidence="1">
    <location>
        <begin position="85"/>
        <end position="103"/>
    </location>
</feature>
<keyword evidence="1" id="KW-0472">Membrane</keyword>
<dbReference type="RefSeq" id="WP_013388159.1">
    <property type="nucleotide sequence ID" value="NC_014632.1"/>
</dbReference>
<sequence>MINYFSLILIFLENSLALDYPYNFIAIPYITYLVYKKNVDSIFLILLVAFIVSFQSVSFTTAAMAGTVFYLVFHWVSKIIAYEKYNLPFIILIQAVLYCGMVYFKTGYFTFFILIKLMMSYGIFNYLYMKKDDKFFGSM</sequence>